<dbReference type="SUPFAM" id="SSF55811">
    <property type="entry name" value="Nudix"/>
    <property type="match status" value="1"/>
</dbReference>
<dbReference type="GO" id="GO:0010945">
    <property type="term" value="F:coenzyme A diphosphatase activity"/>
    <property type="evidence" value="ECO:0007669"/>
    <property type="project" value="InterPro"/>
</dbReference>
<organism evidence="8 9">
    <name type="scientific">Fervidobacterium thailandense</name>
    <dbReference type="NCBI Taxonomy" id="1008305"/>
    <lineage>
        <taxon>Bacteria</taxon>
        <taxon>Thermotogati</taxon>
        <taxon>Thermotogota</taxon>
        <taxon>Thermotogae</taxon>
        <taxon>Thermotogales</taxon>
        <taxon>Fervidobacteriaceae</taxon>
        <taxon>Fervidobacterium</taxon>
    </lineage>
</organism>
<dbReference type="PROSITE" id="PS51462">
    <property type="entry name" value="NUDIX"/>
    <property type="match status" value="1"/>
</dbReference>
<keyword evidence="9" id="KW-1185">Reference proteome</keyword>
<comment type="cofactor">
    <cofactor evidence="1">
        <name>Mn(2+)</name>
        <dbReference type="ChEBI" id="CHEBI:29035"/>
    </cofactor>
</comment>
<keyword evidence="5" id="KW-0460">Magnesium</keyword>
<dbReference type="Pfam" id="PF00293">
    <property type="entry name" value="NUDIX"/>
    <property type="match status" value="1"/>
</dbReference>
<dbReference type="PANTHER" id="PTHR12992:SF11">
    <property type="entry name" value="MITOCHONDRIAL COENZYME A DIPHOSPHATASE NUDT8"/>
    <property type="match status" value="1"/>
</dbReference>
<evidence type="ECO:0000313" key="9">
    <source>
        <dbReference type="Proteomes" id="UP000094570"/>
    </source>
</evidence>
<dbReference type="EMBL" id="LWAF01000009">
    <property type="protein sequence ID" value="ODN30212.1"/>
    <property type="molecule type" value="Genomic_DNA"/>
</dbReference>
<protein>
    <submittedName>
        <fullName evidence="8">Coenzyme A pyrophosphatase</fullName>
    </submittedName>
</protein>
<sequence length="187" mass="21513">MDWNCKLMGEFEYFAVAVPVFENQFAFEVRSSYVKQPGEVSFPGGRIEAGEEPCLTARRELEEELGIADVSLLFELEPLVTPFNYVIFPYVFQLGDTKVNINPVEVDKVFYAPVDLFLKPHHVSQVDVVLQPGDDFPYGFLPGGRNYPWKRGYYRVMFFFYGEHVIWGLTARIAHEAAKRLLKLSET</sequence>
<keyword evidence="6" id="KW-0464">Manganese</keyword>
<comment type="caution">
    <text evidence="8">The sequence shown here is derived from an EMBL/GenBank/DDBJ whole genome shotgun (WGS) entry which is preliminary data.</text>
</comment>
<evidence type="ECO:0000256" key="1">
    <source>
        <dbReference type="ARBA" id="ARBA00001936"/>
    </source>
</evidence>
<keyword evidence="4" id="KW-0378">Hydrolase</keyword>
<evidence type="ECO:0000256" key="5">
    <source>
        <dbReference type="ARBA" id="ARBA00022842"/>
    </source>
</evidence>
<evidence type="ECO:0000259" key="7">
    <source>
        <dbReference type="PROSITE" id="PS51462"/>
    </source>
</evidence>
<evidence type="ECO:0000313" key="8">
    <source>
        <dbReference type="EMBL" id="ODN30212.1"/>
    </source>
</evidence>
<reference evidence="9" key="1">
    <citation type="submission" date="2016-04" db="EMBL/GenBank/DDBJ databases">
        <title>The genome sequence project of a novel Fervidobacterium isolate from a hot spring in Thailand.</title>
        <authorList>
            <person name="Gonzalez J.M."/>
            <person name="Cuecas A."/>
            <person name="Kanoksilapatham W."/>
        </authorList>
    </citation>
    <scope>NUCLEOTIDE SEQUENCE [LARGE SCALE GENOMIC DNA]</scope>
    <source>
        <strain evidence="9">FC2004</strain>
    </source>
</reference>
<dbReference type="InterPro" id="IPR015797">
    <property type="entry name" value="NUDIX_hydrolase-like_dom_sf"/>
</dbReference>
<evidence type="ECO:0000256" key="4">
    <source>
        <dbReference type="ARBA" id="ARBA00022801"/>
    </source>
</evidence>
<dbReference type="InterPro" id="IPR020084">
    <property type="entry name" value="NUDIX_hydrolase_CS"/>
</dbReference>
<dbReference type="GO" id="GO:0046872">
    <property type="term" value="F:metal ion binding"/>
    <property type="evidence" value="ECO:0007669"/>
    <property type="project" value="UniProtKB-KW"/>
</dbReference>
<dbReference type="PANTHER" id="PTHR12992">
    <property type="entry name" value="NUDIX HYDROLASE"/>
    <property type="match status" value="1"/>
</dbReference>
<comment type="cofactor">
    <cofactor evidence="2">
        <name>Mg(2+)</name>
        <dbReference type="ChEBI" id="CHEBI:18420"/>
    </cofactor>
</comment>
<keyword evidence="3" id="KW-0479">Metal-binding</keyword>
<dbReference type="OrthoDB" id="9802805at2"/>
<evidence type="ECO:0000256" key="3">
    <source>
        <dbReference type="ARBA" id="ARBA00022723"/>
    </source>
</evidence>
<dbReference type="Gene3D" id="3.90.79.10">
    <property type="entry name" value="Nucleoside Triphosphate Pyrophosphohydrolase"/>
    <property type="match status" value="1"/>
</dbReference>
<evidence type="ECO:0000256" key="2">
    <source>
        <dbReference type="ARBA" id="ARBA00001946"/>
    </source>
</evidence>
<feature type="domain" description="Nudix hydrolase" evidence="7">
    <location>
        <begin position="11"/>
        <end position="141"/>
    </location>
</feature>
<name>A0A1E3G1Z1_9BACT</name>
<dbReference type="STRING" id="1008305.A4H02_06530"/>
<dbReference type="InterPro" id="IPR045121">
    <property type="entry name" value="CoAse"/>
</dbReference>
<gene>
    <name evidence="8" type="ORF">A4H02_06530</name>
</gene>
<dbReference type="PROSITE" id="PS00893">
    <property type="entry name" value="NUDIX_BOX"/>
    <property type="match status" value="1"/>
</dbReference>
<proteinExistence type="predicted"/>
<evidence type="ECO:0000256" key="6">
    <source>
        <dbReference type="ARBA" id="ARBA00023211"/>
    </source>
</evidence>
<dbReference type="AlphaFoldDB" id="A0A1E3G1Z1"/>
<dbReference type="InterPro" id="IPR000086">
    <property type="entry name" value="NUDIX_hydrolase_dom"/>
</dbReference>
<accession>A0A1E3G1Z1</accession>
<dbReference type="Proteomes" id="UP000094570">
    <property type="component" value="Unassembled WGS sequence"/>
</dbReference>
<dbReference type="RefSeq" id="WP_083996657.1">
    <property type="nucleotide sequence ID" value="NZ_CP140110.1"/>
</dbReference>
<dbReference type="CDD" id="cd03426">
    <property type="entry name" value="NUDIX_CoAse_Nudt7"/>
    <property type="match status" value="1"/>
</dbReference>